<protein>
    <submittedName>
        <fullName evidence="2">Uncharacterized protein</fullName>
    </submittedName>
</protein>
<dbReference type="GO" id="GO:0008104">
    <property type="term" value="P:intracellular protein localization"/>
    <property type="evidence" value="ECO:0007669"/>
    <property type="project" value="TreeGrafter"/>
</dbReference>
<dbReference type="GO" id="GO:0043296">
    <property type="term" value="C:apical junction complex"/>
    <property type="evidence" value="ECO:0007669"/>
    <property type="project" value="TreeGrafter"/>
</dbReference>
<dbReference type="GO" id="GO:0051660">
    <property type="term" value="P:establishment of centrosome localization"/>
    <property type="evidence" value="ECO:0007669"/>
    <property type="project" value="TreeGrafter"/>
</dbReference>
<proteinExistence type="predicted"/>
<dbReference type="EMBL" id="CADEAL010001253">
    <property type="protein sequence ID" value="CAB1430633.1"/>
    <property type="molecule type" value="Genomic_DNA"/>
</dbReference>
<dbReference type="GO" id="GO:0005912">
    <property type="term" value="C:adherens junction"/>
    <property type="evidence" value="ECO:0007669"/>
    <property type="project" value="TreeGrafter"/>
</dbReference>
<dbReference type="GO" id="GO:0005938">
    <property type="term" value="C:cell cortex"/>
    <property type="evidence" value="ECO:0007669"/>
    <property type="project" value="TreeGrafter"/>
</dbReference>
<evidence type="ECO:0000313" key="2">
    <source>
        <dbReference type="EMBL" id="CAB1430633.1"/>
    </source>
</evidence>
<dbReference type="PANTHER" id="PTHR16484">
    <property type="entry name" value="PARTITIONING DEFECTIVE 3 RELATED"/>
    <property type="match status" value="1"/>
</dbReference>
<sequence length="423" mass="47290">MRVEKEAEREVKVRKNKLTEGFGKKKEEKKEAKAALQRQKSDILSDHEFERMKEERERIEAGHPELREHQSRDQQGGGSTYPDVEDDEADPNYARIQNFRDREMGPVPQQLSQAPPYNAIQHSHAHAAAPQNPSAFPGHGNHANDPGAVPDDDHIDRLYAKVNKPRAAGSTSPPAPAAVNDSLDRIQQLRREYQQARREGIVPPYEELDQRRRGHENDAHRMPGRGADPRLAPRYEEVERQYASLPRRGPLDPAEYPMQPWAGHYPGPPQAPQGYPQPMSYPNPNSQPAPSYSGYPPPGQPYPRPGDPRGVDPAYYPHPSAQQRGPMRQDVPPSPTPPLRGLRYDTMMRGTGGGGYRHLVDPGPDQYSYTGEVGRQTAAAAPNQPKTEECHDCSCVDQSRPGMINMNRMLITLDCAAPLLPLL</sequence>
<dbReference type="GO" id="GO:0045197">
    <property type="term" value="P:establishment or maintenance of epithelial cell apical/basal polarity"/>
    <property type="evidence" value="ECO:0007669"/>
    <property type="project" value="TreeGrafter"/>
</dbReference>
<reference evidence="2" key="1">
    <citation type="submission" date="2020-03" db="EMBL/GenBank/DDBJ databases">
        <authorList>
            <person name="Weist P."/>
        </authorList>
    </citation>
    <scope>NUCLEOTIDE SEQUENCE</scope>
</reference>
<evidence type="ECO:0000256" key="1">
    <source>
        <dbReference type="SAM" id="MobiDB-lite"/>
    </source>
</evidence>
<feature type="compositionally biased region" description="Basic and acidic residues" evidence="1">
    <location>
        <begin position="208"/>
        <end position="240"/>
    </location>
</feature>
<feature type="compositionally biased region" description="Pro residues" evidence="1">
    <location>
        <begin position="295"/>
        <end position="305"/>
    </location>
</feature>
<dbReference type="GO" id="GO:0035091">
    <property type="term" value="F:phosphatidylinositol binding"/>
    <property type="evidence" value="ECO:0007669"/>
    <property type="project" value="TreeGrafter"/>
</dbReference>
<dbReference type="GO" id="GO:0016324">
    <property type="term" value="C:apical plasma membrane"/>
    <property type="evidence" value="ECO:0007669"/>
    <property type="project" value="TreeGrafter"/>
</dbReference>
<evidence type="ECO:0000313" key="3">
    <source>
        <dbReference type="Proteomes" id="UP001153269"/>
    </source>
</evidence>
<dbReference type="AlphaFoldDB" id="A0A9N7UIC5"/>
<dbReference type="Proteomes" id="UP001153269">
    <property type="component" value="Unassembled WGS sequence"/>
</dbReference>
<feature type="compositionally biased region" description="Basic and acidic residues" evidence="1">
    <location>
        <begin position="1"/>
        <end position="13"/>
    </location>
</feature>
<dbReference type="GO" id="GO:0030010">
    <property type="term" value="P:establishment of cell polarity"/>
    <property type="evidence" value="ECO:0007669"/>
    <property type="project" value="TreeGrafter"/>
</dbReference>
<feature type="compositionally biased region" description="Basic and acidic residues" evidence="1">
    <location>
        <begin position="22"/>
        <end position="72"/>
    </location>
</feature>
<dbReference type="GO" id="GO:0007155">
    <property type="term" value="P:cell adhesion"/>
    <property type="evidence" value="ECO:0007669"/>
    <property type="project" value="TreeGrafter"/>
</dbReference>
<feature type="compositionally biased region" description="Basic and acidic residues" evidence="1">
    <location>
        <begin position="182"/>
        <end position="200"/>
    </location>
</feature>
<name>A0A9N7UIC5_PLEPL</name>
<dbReference type="InterPro" id="IPR052213">
    <property type="entry name" value="PAR3"/>
</dbReference>
<feature type="region of interest" description="Disordered" evidence="1">
    <location>
        <begin position="1"/>
        <end position="343"/>
    </location>
</feature>
<accession>A0A9N7UIC5</accession>
<gene>
    <name evidence="2" type="ORF">PLEPLA_LOCUS18615</name>
</gene>
<keyword evidence="3" id="KW-1185">Reference proteome</keyword>
<dbReference type="PANTHER" id="PTHR16484:SF4">
    <property type="entry name" value="PARTITIONING DEFECTIVE 3 HOMOLOG B"/>
    <property type="match status" value="1"/>
</dbReference>
<dbReference type="GO" id="GO:0000226">
    <property type="term" value="P:microtubule cytoskeleton organization"/>
    <property type="evidence" value="ECO:0007669"/>
    <property type="project" value="TreeGrafter"/>
</dbReference>
<organism evidence="2 3">
    <name type="scientific">Pleuronectes platessa</name>
    <name type="common">European plaice</name>
    <dbReference type="NCBI Taxonomy" id="8262"/>
    <lineage>
        <taxon>Eukaryota</taxon>
        <taxon>Metazoa</taxon>
        <taxon>Chordata</taxon>
        <taxon>Craniata</taxon>
        <taxon>Vertebrata</taxon>
        <taxon>Euteleostomi</taxon>
        <taxon>Actinopterygii</taxon>
        <taxon>Neopterygii</taxon>
        <taxon>Teleostei</taxon>
        <taxon>Neoteleostei</taxon>
        <taxon>Acanthomorphata</taxon>
        <taxon>Carangaria</taxon>
        <taxon>Pleuronectiformes</taxon>
        <taxon>Pleuronectoidei</taxon>
        <taxon>Pleuronectidae</taxon>
        <taxon>Pleuronectes</taxon>
    </lineage>
</organism>
<comment type="caution">
    <text evidence="2">The sequence shown here is derived from an EMBL/GenBank/DDBJ whole genome shotgun (WGS) entry which is preliminary data.</text>
</comment>